<dbReference type="RefSeq" id="WP_282679540.1">
    <property type="nucleotide sequence ID" value="NZ_CP106875.1"/>
</dbReference>
<gene>
    <name evidence="1" type="ORF">ODY93_13410</name>
</gene>
<evidence type="ECO:0000313" key="1">
    <source>
        <dbReference type="EMBL" id="MDI5832571.1"/>
    </source>
</evidence>
<name>A0ABT6UGE5_9GAMM</name>
<dbReference type="Proteomes" id="UP001159075">
    <property type="component" value="Unassembled WGS sequence"/>
</dbReference>
<keyword evidence="2" id="KW-1185">Reference proteome</keyword>
<dbReference type="EMBL" id="JAOTLW010000013">
    <property type="protein sequence ID" value="MDI5832571.1"/>
    <property type="molecule type" value="Genomic_DNA"/>
</dbReference>
<comment type="caution">
    <text evidence="1">The sequence shown here is derived from an EMBL/GenBank/DDBJ whole genome shotgun (WGS) entry which is preliminary data.</text>
</comment>
<accession>A0ABT6UGE5</accession>
<proteinExistence type="predicted"/>
<protein>
    <submittedName>
        <fullName evidence="1">Uncharacterized protein</fullName>
    </submittedName>
</protein>
<sequence>MCVWMELRCEESSEDHADELYTGKKVNGTHETSVCYSHINNGSGHTSANASQKSVIETYRDICNEALSVGWQKINGQWVCPHCVKYRGKTGFEKVSHSYTDA</sequence>
<organism evidence="1 2">
    <name type="scientific">Shewanella xiamenensis</name>
    <dbReference type="NCBI Taxonomy" id="332186"/>
    <lineage>
        <taxon>Bacteria</taxon>
        <taxon>Pseudomonadati</taxon>
        <taxon>Pseudomonadota</taxon>
        <taxon>Gammaproteobacteria</taxon>
        <taxon>Alteromonadales</taxon>
        <taxon>Shewanellaceae</taxon>
        <taxon>Shewanella</taxon>
    </lineage>
</organism>
<reference evidence="1 2" key="1">
    <citation type="submission" date="2022-09" db="EMBL/GenBank/DDBJ databases">
        <title>The outer-membrane cytochrome OmcA is essential for infection of Shewanella oneidensis by a zebrafish-associated bacteriophage.</title>
        <authorList>
            <person name="Grenfell A.W."/>
            <person name="Intile P."/>
            <person name="Mcfarlane J."/>
            <person name="Leung D."/>
            <person name="Abdalla K."/>
            <person name="Wold M."/>
            <person name="Kees E."/>
            <person name="Gralnick J."/>
        </authorList>
    </citation>
    <scope>NUCLEOTIDE SEQUENCE [LARGE SCALE GENOMIC DNA]</scope>
    <source>
        <strain evidence="1 2">NF-5</strain>
    </source>
</reference>
<evidence type="ECO:0000313" key="2">
    <source>
        <dbReference type="Proteomes" id="UP001159075"/>
    </source>
</evidence>